<name>A0A067SDU2_GALM3</name>
<dbReference type="OrthoDB" id="2563669at2759"/>
<organism evidence="1 2">
    <name type="scientific">Galerina marginata (strain CBS 339.88)</name>
    <dbReference type="NCBI Taxonomy" id="685588"/>
    <lineage>
        <taxon>Eukaryota</taxon>
        <taxon>Fungi</taxon>
        <taxon>Dikarya</taxon>
        <taxon>Basidiomycota</taxon>
        <taxon>Agaricomycotina</taxon>
        <taxon>Agaricomycetes</taxon>
        <taxon>Agaricomycetidae</taxon>
        <taxon>Agaricales</taxon>
        <taxon>Agaricineae</taxon>
        <taxon>Strophariaceae</taxon>
        <taxon>Galerina</taxon>
    </lineage>
</organism>
<gene>
    <name evidence="1" type="ORF">GALMADRAFT_145820</name>
</gene>
<evidence type="ECO:0000313" key="1">
    <source>
        <dbReference type="EMBL" id="KDR69105.1"/>
    </source>
</evidence>
<keyword evidence="2" id="KW-1185">Reference proteome</keyword>
<dbReference type="HOGENOM" id="CLU_087992_0_0_1"/>
<protein>
    <submittedName>
        <fullName evidence="1">Uncharacterized protein</fullName>
    </submittedName>
</protein>
<accession>A0A067SDU2</accession>
<dbReference type="EMBL" id="KL142404">
    <property type="protein sequence ID" value="KDR69105.1"/>
    <property type="molecule type" value="Genomic_DNA"/>
</dbReference>
<sequence>MCVTSISGFCCPVGTICFNNGLDKVVECIDALGTAAAALPSATSVNFLPSTSAVPGNDVNLTFGPENAWNITTGINCTASNTVHSTTIKNATVSFNYTGSGILINTIMSPLGGVFSVTFDGILLMDTIDTFNAGGDLCFHRQYPPFEDPPTDLGSTNEHSITLVYIGPSDQAPKNSSLTMVQFDSFEIPQFAGSGARGVGSDALLISIFIILAQIHAFV</sequence>
<dbReference type="Proteomes" id="UP000027222">
    <property type="component" value="Unassembled WGS sequence"/>
</dbReference>
<reference evidence="2" key="1">
    <citation type="journal article" date="2014" name="Proc. Natl. Acad. Sci. U.S.A.">
        <title>Extensive sampling of basidiomycete genomes demonstrates inadequacy of the white-rot/brown-rot paradigm for wood decay fungi.</title>
        <authorList>
            <person name="Riley R."/>
            <person name="Salamov A.A."/>
            <person name="Brown D.W."/>
            <person name="Nagy L.G."/>
            <person name="Floudas D."/>
            <person name="Held B.W."/>
            <person name="Levasseur A."/>
            <person name="Lombard V."/>
            <person name="Morin E."/>
            <person name="Otillar R."/>
            <person name="Lindquist E.A."/>
            <person name="Sun H."/>
            <person name="LaButti K.M."/>
            <person name="Schmutz J."/>
            <person name="Jabbour D."/>
            <person name="Luo H."/>
            <person name="Baker S.E."/>
            <person name="Pisabarro A.G."/>
            <person name="Walton J.D."/>
            <person name="Blanchette R.A."/>
            <person name="Henrissat B."/>
            <person name="Martin F."/>
            <person name="Cullen D."/>
            <person name="Hibbett D.S."/>
            <person name="Grigoriev I.V."/>
        </authorList>
    </citation>
    <scope>NUCLEOTIDE SEQUENCE [LARGE SCALE GENOMIC DNA]</scope>
    <source>
        <strain evidence="2">CBS 339.88</strain>
    </source>
</reference>
<dbReference type="Gene3D" id="2.60.120.260">
    <property type="entry name" value="Galactose-binding domain-like"/>
    <property type="match status" value="1"/>
</dbReference>
<evidence type="ECO:0000313" key="2">
    <source>
        <dbReference type="Proteomes" id="UP000027222"/>
    </source>
</evidence>
<proteinExistence type="predicted"/>
<dbReference type="AlphaFoldDB" id="A0A067SDU2"/>